<dbReference type="SUPFAM" id="SSF55729">
    <property type="entry name" value="Acyl-CoA N-acyltransferases (Nat)"/>
    <property type="match status" value="1"/>
</dbReference>
<dbReference type="Gene3D" id="3.40.630.30">
    <property type="match status" value="1"/>
</dbReference>
<comment type="caution">
    <text evidence="2">The sequence shown here is derived from an EMBL/GenBank/DDBJ whole genome shotgun (WGS) entry which is preliminary data.</text>
</comment>
<dbReference type="InterPro" id="IPR000182">
    <property type="entry name" value="GNAT_dom"/>
</dbReference>
<gene>
    <name evidence="2" type="ORF">Q5741_08730</name>
</gene>
<dbReference type="Proteomes" id="UP001240171">
    <property type="component" value="Unassembled WGS sequence"/>
</dbReference>
<dbReference type="Pfam" id="PF00583">
    <property type="entry name" value="Acetyltransf_1"/>
    <property type="match status" value="1"/>
</dbReference>
<sequence>MVYLQPMNEEQFAVFRKTTIQEYAKDKVAAGTWSEQEAPGLAEESVERHLPQGLATPDAYLYVIRLEEKESERPVVGHLWFNLSEKHHGKEAFLLDILIDDHYQNQGLGSRTMMALEEEVRKLGAVRIGLHVFGHNERAYHVYTKMGYIPTDITMSKEL</sequence>
<proteinExistence type="predicted"/>
<evidence type="ECO:0000313" key="3">
    <source>
        <dbReference type="Proteomes" id="UP001240171"/>
    </source>
</evidence>
<dbReference type="InterPro" id="IPR016181">
    <property type="entry name" value="Acyl_CoA_acyltransferase"/>
</dbReference>
<reference evidence="2 3" key="1">
    <citation type="submission" date="2023-07" db="EMBL/GenBank/DDBJ databases">
        <title>Paenibacillus sp. JX-17 nov. isolated from soil.</title>
        <authorList>
            <person name="Wan Y."/>
            <person name="Liu B."/>
        </authorList>
    </citation>
    <scope>NUCLEOTIDE SEQUENCE [LARGE SCALE GENOMIC DNA]</scope>
    <source>
        <strain evidence="2 3">JX-17</strain>
    </source>
</reference>
<dbReference type="PANTHER" id="PTHR43259">
    <property type="entry name" value="SPT10P"/>
    <property type="match status" value="1"/>
</dbReference>
<keyword evidence="3" id="KW-1185">Reference proteome</keyword>
<name>A0ABT9CB86_9BACL</name>
<dbReference type="PANTHER" id="PTHR43259:SF1">
    <property type="entry name" value="N-ACETYLTRANSFERASE DOMAIN-CONTAINING PROTEIN"/>
    <property type="match status" value="1"/>
</dbReference>
<evidence type="ECO:0000259" key="1">
    <source>
        <dbReference type="PROSITE" id="PS51186"/>
    </source>
</evidence>
<dbReference type="RefSeq" id="WP_305023686.1">
    <property type="nucleotide sequence ID" value="NZ_JAUQTB010000003.1"/>
</dbReference>
<dbReference type="PROSITE" id="PS51186">
    <property type="entry name" value="GNAT"/>
    <property type="match status" value="1"/>
</dbReference>
<dbReference type="EMBL" id="JAUQTB010000003">
    <property type="protein sequence ID" value="MDO7906502.1"/>
    <property type="molecule type" value="Genomic_DNA"/>
</dbReference>
<feature type="domain" description="N-acetyltransferase" evidence="1">
    <location>
        <begin position="18"/>
        <end position="159"/>
    </location>
</feature>
<evidence type="ECO:0000313" key="2">
    <source>
        <dbReference type="EMBL" id="MDO7906502.1"/>
    </source>
</evidence>
<organism evidence="2 3">
    <name type="scientific">Paenibacillus lacisoli</name>
    <dbReference type="NCBI Taxonomy" id="3064525"/>
    <lineage>
        <taxon>Bacteria</taxon>
        <taxon>Bacillati</taxon>
        <taxon>Bacillota</taxon>
        <taxon>Bacilli</taxon>
        <taxon>Bacillales</taxon>
        <taxon>Paenibacillaceae</taxon>
        <taxon>Paenibacillus</taxon>
    </lineage>
</organism>
<dbReference type="InterPro" id="IPR052829">
    <property type="entry name" value="N-acetyltransferase_domain"/>
</dbReference>
<dbReference type="CDD" id="cd04301">
    <property type="entry name" value="NAT_SF"/>
    <property type="match status" value="1"/>
</dbReference>
<accession>A0ABT9CB86</accession>
<protein>
    <submittedName>
        <fullName evidence="2">GNAT family N-acetyltransferase</fullName>
    </submittedName>
</protein>